<keyword evidence="1" id="KW-1133">Transmembrane helix</keyword>
<gene>
    <name evidence="3" type="ORF">ACFSR1_00785</name>
</gene>
<dbReference type="Proteomes" id="UP001597319">
    <property type="component" value="Unassembled WGS sequence"/>
</dbReference>
<keyword evidence="1" id="KW-0472">Membrane</keyword>
<dbReference type="InterPro" id="IPR009589">
    <property type="entry name" value="PH_YyaB-like"/>
</dbReference>
<feature type="transmembrane region" description="Helical" evidence="1">
    <location>
        <begin position="38"/>
        <end position="57"/>
    </location>
</feature>
<evidence type="ECO:0000313" key="3">
    <source>
        <dbReference type="EMBL" id="MFD2561181.1"/>
    </source>
</evidence>
<dbReference type="Pfam" id="PF06713">
    <property type="entry name" value="bPH_4"/>
    <property type="match status" value="1"/>
</dbReference>
<proteinExistence type="predicted"/>
<evidence type="ECO:0000259" key="2">
    <source>
        <dbReference type="Pfam" id="PF06713"/>
    </source>
</evidence>
<name>A0ABW5LA62_9FLAO</name>
<evidence type="ECO:0000256" key="1">
    <source>
        <dbReference type="SAM" id="Phobius"/>
    </source>
</evidence>
<protein>
    <submittedName>
        <fullName evidence="3">PH domain-containing protein</fullName>
    </submittedName>
</protein>
<evidence type="ECO:0000313" key="4">
    <source>
        <dbReference type="Proteomes" id="UP001597319"/>
    </source>
</evidence>
<keyword evidence="4" id="KW-1185">Reference proteome</keyword>
<dbReference type="RefSeq" id="WP_378288672.1">
    <property type="nucleotide sequence ID" value="NZ_JBHULE010000002.1"/>
</dbReference>
<reference evidence="4" key="1">
    <citation type="journal article" date="2019" name="Int. J. Syst. Evol. Microbiol.">
        <title>The Global Catalogue of Microorganisms (GCM) 10K type strain sequencing project: providing services to taxonomists for standard genome sequencing and annotation.</title>
        <authorList>
            <consortium name="The Broad Institute Genomics Platform"/>
            <consortium name="The Broad Institute Genome Sequencing Center for Infectious Disease"/>
            <person name="Wu L."/>
            <person name="Ma J."/>
        </authorList>
    </citation>
    <scope>NUCLEOTIDE SEQUENCE [LARGE SCALE GENOMIC DNA]</scope>
    <source>
        <strain evidence="4">KCTC 52274</strain>
    </source>
</reference>
<feature type="transmembrane region" description="Helical" evidence="1">
    <location>
        <begin position="9"/>
        <end position="26"/>
    </location>
</feature>
<comment type="caution">
    <text evidence="3">The sequence shown here is derived from an EMBL/GenBank/DDBJ whole genome shotgun (WGS) entry which is preliminary data.</text>
</comment>
<accession>A0ABW5LA62</accession>
<organism evidence="3 4">
    <name type="scientific">Aquimarina rubra</name>
    <dbReference type="NCBI Taxonomy" id="1920033"/>
    <lineage>
        <taxon>Bacteria</taxon>
        <taxon>Pseudomonadati</taxon>
        <taxon>Bacteroidota</taxon>
        <taxon>Flavobacteriia</taxon>
        <taxon>Flavobacteriales</taxon>
        <taxon>Flavobacteriaceae</taxon>
        <taxon>Aquimarina</taxon>
    </lineage>
</organism>
<sequence length="142" mass="16218">MTKKYPSKVSYGLLTFIFLVFYGPLIPDLINGELNAKSIGFIGVLSVVFAFIAHLFLKTQYTIDHNKLKIKCGLFSFKPIDIDEIKEISKTKSIISSPAPSFDRIEIKYGQFNKVIVSPKDKYHFVEDLTKINPRIKNKITE</sequence>
<dbReference type="EMBL" id="JBHULE010000002">
    <property type="protein sequence ID" value="MFD2561181.1"/>
    <property type="molecule type" value="Genomic_DNA"/>
</dbReference>
<keyword evidence="1" id="KW-0812">Transmembrane</keyword>
<feature type="domain" description="Uncharacterized protein YyaB-like PH" evidence="2">
    <location>
        <begin position="59"/>
        <end position="133"/>
    </location>
</feature>